<sequence length="161" mass="18552">MKRDVIHHTLAPVFDGNSRILLLGTMPSPKSRQEGFYYMHPQNRFWPVLGAVLNLPVPPDREGKRALLLENHIALWDVLASCEISGSADSSIRQPEPNNFSLIFSKADIRMVFTTGKTAQRWFERFSDRQSICLPSPSPANRRVNWEELLNAYRRLLDYLE</sequence>
<dbReference type="InterPro" id="IPR036895">
    <property type="entry name" value="Uracil-DNA_glycosylase-like_sf"/>
</dbReference>
<dbReference type="NCBIfam" id="TIGR04274">
    <property type="entry name" value="hypoxanDNAglyco"/>
    <property type="match status" value="1"/>
</dbReference>
<keyword evidence="3" id="KW-1185">Reference proteome</keyword>
<dbReference type="SMART" id="SM00986">
    <property type="entry name" value="UDG"/>
    <property type="match status" value="1"/>
</dbReference>
<evidence type="ECO:0000259" key="1">
    <source>
        <dbReference type="SMART" id="SM00986"/>
    </source>
</evidence>
<proteinExistence type="predicted"/>
<dbReference type="RefSeq" id="WP_256192081.1">
    <property type="nucleotide sequence ID" value="NZ_CATZHN010000032.1"/>
</dbReference>
<gene>
    <name evidence="2" type="ORF">NE695_13165</name>
</gene>
<dbReference type="InterPro" id="IPR026353">
    <property type="entry name" value="Hypoxan-DNA_Glyclase"/>
</dbReference>
<feature type="domain" description="Uracil-DNA glycosylase-like" evidence="1">
    <location>
        <begin position="11"/>
        <end position="154"/>
    </location>
</feature>
<dbReference type="Pfam" id="PF03167">
    <property type="entry name" value="UDG"/>
    <property type="match status" value="1"/>
</dbReference>
<accession>A0ABT1S1Q5</accession>
<name>A0ABT1S1Q5_9FIRM</name>
<dbReference type="Proteomes" id="UP001524473">
    <property type="component" value="Unassembled WGS sequence"/>
</dbReference>
<reference evidence="2 3" key="1">
    <citation type="submission" date="2022-06" db="EMBL/GenBank/DDBJ databases">
        <title>Isolation of gut microbiota from human fecal samples.</title>
        <authorList>
            <person name="Pamer E.G."/>
            <person name="Barat B."/>
            <person name="Waligurski E."/>
            <person name="Medina S."/>
            <person name="Paddock L."/>
            <person name="Mostad J."/>
        </authorList>
    </citation>
    <scope>NUCLEOTIDE SEQUENCE [LARGE SCALE GENOMIC DNA]</scope>
    <source>
        <strain evidence="2 3">DFI.9.73</strain>
    </source>
</reference>
<keyword evidence="2" id="KW-0326">Glycosidase</keyword>
<dbReference type="SMART" id="SM00987">
    <property type="entry name" value="UreE_C"/>
    <property type="match status" value="1"/>
</dbReference>
<keyword evidence="2" id="KW-0378">Hydrolase</keyword>
<dbReference type="SUPFAM" id="SSF52141">
    <property type="entry name" value="Uracil-DNA glycosylase-like"/>
    <property type="match status" value="1"/>
</dbReference>
<protein>
    <submittedName>
        <fullName evidence="2">DNA-deoxyinosine glycosylase</fullName>
        <ecNumber evidence="2">3.2.2.15</ecNumber>
    </submittedName>
</protein>
<dbReference type="GO" id="GO:0033958">
    <property type="term" value="F:DNA-deoxyinosine glycosylase activity"/>
    <property type="evidence" value="ECO:0007669"/>
    <property type="project" value="UniProtKB-EC"/>
</dbReference>
<organism evidence="2 3">
    <name type="scientific">Neglectibacter timonensis</name>
    <dbReference type="NCBI Taxonomy" id="1776382"/>
    <lineage>
        <taxon>Bacteria</taxon>
        <taxon>Bacillati</taxon>
        <taxon>Bacillota</taxon>
        <taxon>Clostridia</taxon>
        <taxon>Eubacteriales</taxon>
        <taxon>Oscillospiraceae</taxon>
        <taxon>Neglectibacter</taxon>
    </lineage>
</organism>
<dbReference type="Gene3D" id="3.40.470.10">
    <property type="entry name" value="Uracil-DNA glycosylase-like domain"/>
    <property type="match status" value="1"/>
</dbReference>
<dbReference type="InterPro" id="IPR005122">
    <property type="entry name" value="Uracil-DNA_glycosylase-like"/>
</dbReference>
<evidence type="ECO:0000313" key="3">
    <source>
        <dbReference type="Proteomes" id="UP001524473"/>
    </source>
</evidence>
<dbReference type="EMBL" id="JANFZH010000032">
    <property type="protein sequence ID" value="MCQ4840858.1"/>
    <property type="molecule type" value="Genomic_DNA"/>
</dbReference>
<evidence type="ECO:0000313" key="2">
    <source>
        <dbReference type="EMBL" id="MCQ4840858.1"/>
    </source>
</evidence>
<dbReference type="CDD" id="cd10032">
    <property type="entry name" value="UDG-F6_HDG"/>
    <property type="match status" value="1"/>
</dbReference>
<dbReference type="EC" id="3.2.2.15" evidence="2"/>
<comment type="caution">
    <text evidence="2">The sequence shown here is derived from an EMBL/GenBank/DDBJ whole genome shotgun (WGS) entry which is preliminary data.</text>
</comment>